<dbReference type="Proteomes" id="UP001295469">
    <property type="component" value="Chromosome A05"/>
</dbReference>
<sequence length="47" mass="5382">MVLLILVNLLGHVICIPFNLNVIMVFQVGHRPLMVHDKLKKLNGYVQ</sequence>
<dbReference type="EMBL" id="HG994359">
    <property type="protein sequence ID" value="CAF2094834.1"/>
    <property type="molecule type" value="Genomic_DNA"/>
</dbReference>
<evidence type="ECO:0000313" key="1">
    <source>
        <dbReference type="EMBL" id="CAF2094834.1"/>
    </source>
</evidence>
<name>A0A816SZS6_BRANA</name>
<proteinExistence type="predicted"/>
<accession>A0A816SZS6</accession>
<organism evidence="1">
    <name type="scientific">Brassica napus</name>
    <name type="common">Rape</name>
    <dbReference type="NCBI Taxonomy" id="3708"/>
    <lineage>
        <taxon>Eukaryota</taxon>
        <taxon>Viridiplantae</taxon>
        <taxon>Streptophyta</taxon>
        <taxon>Embryophyta</taxon>
        <taxon>Tracheophyta</taxon>
        <taxon>Spermatophyta</taxon>
        <taxon>Magnoliopsida</taxon>
        <taxon>eudicotyledons</taxon>
        <taxon>Gunneridae</taxon>
        <taxon>Pentapetalae</taxon>
        <taxon>rosids</taxon>
        <taxon>malvids</taxon>
        <taxon>Brassicales</taxon>
        <taxon>Brassicaceae</taxon>
        <taxon>Brassiceae</taxon>
        <taxon>Brassica</taxon>
    </lineage>
</organism>
<reference evidence="1" key="1">
    <citation type="submission" date="2021-01" db="EMBL/GenBank/DDBJ databases">
        <authorList>
            <consortium name="Genoscope - CEA"/>
            <person name="William W."/>
        </authorList>
    </citation>
    <scope>NUCLEOTIDE SEQUENCE</scope>
</reference>
<dbReference type="AlphaFoldDB" id="A0A816SZS6"/>
<gene>
    <name evidence="1" type="ORF">DARMORV10_A05P07810.1</name>
</gene>
<protein>
    <submittedName>
        <fullName evidence="1">(rape) hypothetical protein</fullName>
    </submittedName>
</protein>